<evidence type="ECO:0000313" key="12">
    <source>
        <dbReference type="Proteomes" id="UP000663828"/>
    </source>
</evidence>
<keyword evidence="4" id="KW-0297">G-protein coupled receptor</keyword>
<evidence type="ECO:0000313" key="11">
    <source>
        <dbReference type="EMBL" id="CAF1400876.1"/>
    </source>
</evidence>
<keyword evidence="7" id="KW-0807">Transducer</keyword>
<sequence length="326" mass="37296">MNTDYITSLLSARSKFALYVSIPVCAIGFISELCSVIVFLSLKTFRQSSCAFYLMSMALFNLIRFILSSSFLAISMAFPINFLSVSFFYCQLRNFVVAACNFSALSCLCLAIIDQYFATSSRPRWQQWSNTRIAHRAVIIATLVWAGHAVPFFLYFNQLSPVNAALCISSNAVLYEYNVYVYYLTYGNLFPLIAAIFGLLAFRNARSLTTRPNPLVRRELDKQLTTMVLVEICVYVCTYMPFSIIYAISSFNTNNNPIFLAQLKLANAITLTLTFLSYGNSFYTYSCVSKRFRHQAKYVFYDMHMNRHRQNQIKPSHIETIRTTEG</sequence>
<evidence type="ECO:0000256" key="7">
    <source>
        <dbReference type="ARBA" id="ARBA00023224"/>
    </source>
</evidence>
<dbReference type="InterPro" id="IPR000276">
    <property type="entry name" value="GPCR_Rhodpsn"/>
</dbReference>
<keyword evidence="3 8" id="KW-1133">Transmembrane helix</keyword>
<comment type="caution">
    <text evidence="10">The sequence shown here is derived from an EMBL/GenBank/DDBJ whole genome shotgun (WGS) entry which is preliminary data.</text>
</comment>
<feature type="transmembrane region" description="Helical" evidence="8">
    <location>
        <begin position="62"/>
        <end position="89"/>
    </location>
</feature>
<dbReference type="GO" id="GO:0005886">
    <property type="term" value="C:plasma membrane"/>
    <property type="evidence" value="ECO:0007669"/>
    <property type="project" value="TreeGrafter"/>
</dbReference>
<organism evidence="10 12">
    <name type="scientific">Adineta ricciae</name>
    <name type="common">Rotifer</name>
    <dbReference type="NCBI Taxonomy" id="249248"/>
    <lineage>
        <taxon>Eukaryota</taxon>
        <taxon>Metazoa</taxon>
        <taxon>Spiralia</taxon>
        <taxon>Gnathifera</taxon>
        <taxon>Rotifera</taxon>
        <taxon>Eurotatoria</taxon>
        <taxon>Bdelloidea</taxon>
        <taxon>Adinetida</taxon>
        <taxon>Adinetidae</taxon>
        <taxon>Adineta</taxon>
    </lineage>
</organism>
<dbReference type="AlphaFoldDB" id="A0A815G5N4"/>
<dbReference type="Gene3D" id="1.20.1070.10">
    <property type="entry name" value="Rhodopsin 7-helix transmembrane proteins"/>
    <property type="match status" value="1"/>
</dbReference>
<reference evidence="10" key="1">
    <citation type="submission" date="2021-02" db="EMBL/GenBank/DDBJ databases">
        <authorList>
            <person name="Nowell W R."/>
        </authorList>
    </citation>
    <scope>NUCLEOTIDE SEQUENCE</scope>
</reference>
<feature type="transmembrane region" description="Helical" evidence="8">
    <location>
        <begin position="95"/>
        <end position="117"/>
    </location>
</feature>
<dbReference type="GO" id="GO:0004930">
    <property type="term" value="F:G protein-coupled receptor activity"/>
    <property type="evidence" value="ECO:0007669"/>
    <property type="project" value="UniProtKB-KW"/>
</dbReference>
<evidence type="ECO:0000259" key="9">
    <source>
        <dbReference type="PROSITE" id="PS50262"/>
    </source>
</evidence>
<dbReference type="InterPro" id="IPR017452">
    <property type="entry name" value="GPCR_Rhodpsn_7TM"/>
</dbReference>
<dbReference type="EMBL" id="CAJNOJ010000326">
    <property type="protein sequence ID" value="CAF1400876.1"/>
    <property type="molecule type" value="Genomic_DNA"/>
</dbReference>
<feature type="transmembrane region" description="Helical" evidence="8">
    <location>
        <begin position="268"/>
        <end position="288"/>
    </location>
</feature>
<evidence type="ECO:0000256" key="4">
    <source>
        <dbReference type="ARBA" id="ARBA00023040"/>
    </source>
</evidence>
<dbReference type="EMBL" id="CAJNOR010002740">
    <property type="protein sequence ID" value="CAF1334147.1"/>
    <property type="molecule type" value="Genomic_DNA"/>
</dbReference>
<evidence type="ECO:0000256" key="3">
    <source>
        <dbReference type="ARBA" id="ARBA00022989"/>
    </source>
</evidence>
<feature type="transmembrane region" description="Helical" evidence="8">
    <location>
        <begin position="223"/>
        <end position="248"/>
    </location>
</feature>
<dbReference type="SUPFAM" id="SSF81321">
    <property type="entry name" value="Family A G protein-coupled receptor-like"/>
    <property type="match status" value="1"/>
</dbReference>
<gene>
    <name evidence="11" type="ORF">EDS130_LOCUS36000</name>
    <name evidence="10" type="ORF">XAT740_LOCUS30594</name>
</gene>
<dbReference type="PANTHER" id="PTHR24243:SF230">
    <property type="entry name" value="G-PROTEIN COUPLED RECEPTORS FAMILY 1 PROFILE DOMAIN-CONTAINING PROTEIN"/>
    <property type="match status" value="1"/>
</dbReference>
<comment type="subcellular location">
    <subcellularLocation>
        <location evidence="1">Membrane</location>
        <topology evidence="1">Multi-pass membrane protein</topology>
    </subcellularLocation>
</comment>
<evidence type="ECO:0000256" key="1">
    <source>
        <dbReference type="ARBA" id="ARBA00004141"/>
    </source>
</evidence>
<feature type="transmembrane region" description="Helical" evidence="8">
    <location>
        <begin position="137"/>
        <end position="156"/>
    </location>
</feature>
<feature type="domain" description="G-protein coupled receptors family 1 profile" evidence="9">
    <location>
        <begin position="31"/>
        <end position="285"/>
    </location>
</feature>
<evidence type="ECO:0000256" key="5">
    <source>
        <dbReference type="ARBA" id="ARBA00023136"/>
    </source>
</evidence>
<accession>A0A815G5N4</accession>
<dbReference type="Proteomes" id="UP000663828">
    <property type="component" value="Unassembled WGS sequence"/>
</dbReference>
<dbReference type="Pfam" id="PF00001">
    <property type="entry name" value="7tm_1"/>
    <property type="match status" value="1"/>
</dbReference>
<keyword evidence="2 8" id="KW-0812">Transmembrane</keyword>
<name>A0A815G5N4_ADIRI</name>
<dbReference type="PANTHER" id="PTHR24243">
    <property type="entry name" value="G-PROTEIN COUPLED RECEPTOR"/>
    <property type="match status" value="1"/>
</dbReference>
<keyword evidence="6" id="KW-0675">Receptor</keyword>
<feature type="transmembrane region" description="Helical" evidence="8">
    <location>
        <begin position="180"/>
        <end position="202"/>
    </location>
</feature>
<evidence type="ECO:0000256" key="6">
    <source>
        <dbReference type="ARBA" id="ARBA00023170"/>
    </source>
</evidence>
<evidence type="ECO:0000256" key="2">
    <source>
        <dbReference type="ARBA" id="ARBA00022692"/>
    </source>
</evidence>
<evidence type="ECO:0000256" key="8">
    <source>
        <dbReference type="SAM" id="Phobius"/>
    </source>
</evidence>
<protein>
    <recommendedName>
        <fullName evidence="9">G-protein coupled receptors family 1 profile domain-containing protein</fullName>
    </recommendedName>
</protein>
<proteinExistence type="predicted"/>
<feature type="transmembrane region" description="Helical" evidence="8">
    <location>
        <begin position="16"/>
        <end position="42"/>
    </location>
</feature>
<dbReference type="OrthoDB" id="10343897at2759"/>
<dbReference type="PROSITE" id="PS50262">
    <property type="entry name" value="G_PROTEIN_RECEP_F1_2"/>
    <property type="match status" value="1"/>
</dbReference>
<keyword evidence="12" id="KW-1185">Reference proteome</keyword>
<dbReference type="Proteomes" id="UP000663852">
    <property type="component" value="Unassembled WGS sequence"/>
</dbReference>
<evidence type="ECO:0000313" key="10">
    <source>
        <dbReference type="EMBL" id="CAF1334147.1"/>
    </source>
</evidence>
<keyword evidence="5 8" id="KW-0472">Membrane</keyword>